<dbReference type="NCBIfam" id="NF004469">
    <property type="entry name" value="PRK05800.1"/>
    <property type="match status" value="1"/>
</dbReference>
<comment type="pathway">
    <text evidence="6 14">Cofactor biosynthesis; adenosylcobalamin biosynthesis; adenosylcobalamin from cob(II)yrinate a,c-diamide: step 5/7.</text>
</comment>
<evidence type="ECO:0000256" key="3">
    <source>
        <dbReference type="ARBA" id="ARBA00001522"/>
    </source>
</evidence>
<evidence type="ECO:0000256" key="10">
    <source>
        <dbReference type="ARBA" id="ARBA00022741"/>
    </source>
</evidence>
<dbReference type="InterPro" id="IPR027417">
    <property type="entry name" value="P-loop_NTPase"/>
</dbReference>
<keyword evidence="13 14" id="KW-0342">GTP-binding</keyword>
<comment type="pathway">
    <text evidence="5 14">Cofactor biosynthesis; adenosylcobalamin biosynthesis; adenosylcobalamin from cob(II)yrinate a,c-diamide: step 6/7.</text>
</comment>
<dbReference type="PANTHER" id="PTHR34848:SF1">
    <property type="entry name" value="BIFUNCTIONAL ADENOSYLCOBALAMIN BIOSYNTHESIS PROTEIN COBU"/>
    <property type="match status" value="1"/>
</dbReference>
<evidence type="ECO:0000256" key="13">
    <source>
        <dbReference type="ARBA" id="ARBA00023134"/>
    </source>
</evidence>
<dbReference type="GO" id="GO:0043752">
    <property type="term" value="F:adenosylcobinamide kinase activity"/>
    <property type="evidence" value="ECO:0007669"/>
    <property type="project" value="UniProtKB-EC"/>
</dbReference>
<evidence type="ECO:0000313" key="16">
    <source>
        <dbReference type="Proteomes" id="UP001198830"/>
    </source>
</evidence>
<protein>
    <recommendedName>
        <fullName evidence="14">Bifunctional adenosylcobalamin biosynthesis protein</fullName>
        <ecNumber evidence="14">2.7.1.156</ecNumber>
        <ecNumber evidence="14">2.7.7.62</ecNumber>
    </recommendedName>
</protein>
<dbReference type="EC" id="2.7.7.62" evidence="14"/>
<reference evidence="15 16" key="1">
    <citation type="submission" date="2021-10" db="EMBL/GenBank/DDBJ databases">
        <title>The diversity and Nitrogen Metabolism of Culturable Nitrate-Utilizing Bacteria Within the Oxygen Minimum Zone of the Changjiang (Yangtze River)Estuary.</title>
        <authorList>
            <person name="Zhang D."/>
            <person name="Zheng J."/>
            <person name="Liu S."/>
            <person name="He W."/>
        </authorList>
    </citation>
    <scope>NUCLEOTIDE SEQUENCE [LARGE SCALE GENOMIC DNA]</scope>
    <source>
        <strain evidence="15 16">FXH275-2</strain>
    </source>
</reference>
<gene>
    <name evidence="15" type="primary">cobU</name>
    <name evidence="15" type="ORF">LL253_06885</name>
</gene>
<evidence type="ECO:0000256" key="1">
    <source>
        <dbReference type="ARBA" id="ARBA00000312"/>
    </source>
</evidence>
<comment type="caution">
    <text evidence="15">The sequence shown here is derived from an EMBL/GenBank/DDBJ whole genome shotgun (WGS) entry which is preliminary data.</text>
</comment>
<keyword evidence="8 14" id="KW-0169">Cobalamin biosynthesis</keyword>
<dbReference type="InterPro" id="IPR003203">
    <property type="entry name" value="CobU/CobP"/>
</dbReference>
<dbReference type="EMBL" id="JAJGNP010000004">
    <property type="protein sequence ID" value="MCC4232414.1"/>
    <property type="molecule type" value="Genomic_DNA"/>
</dbReference>
<sequence>MTRHRLLCLGGARSGKSRYAQQRAEAAVGAPVFIATAQAFDDEMHARIARHRADRDARWDCIEAPLALAPTIDALSGQGKVVLVDCLTLWLSNLVLADRPIEAEMSSLTQAMDRFDGTIILVANEVGWGIVPDNALARRFRDHAGRLNQAMATICDEVTLIVAGLPLCLK</sequence>
<dbReference type="Pfam" id="PF02283">
    <property type="entry name" value="CobU"/>
    <property type="match status" value="1"/>
</dbReference>
<dbReference type="PIRSF" id="PIRSF006135">
    <property type="entry name" value="CobU"/>
    <property type="match status" value="1"/>
</dbReference>
<evidence type="ECO:0000256" key="6">
    <source>
        <dbReference type="ARBA" id="ARBA00005159"/>
    </source>
</evidence>
<keyword evidence="16" id="KW-1185">Reference proteome</keyword>
<keyword evidence="15" id="KW-0548">Nucleotidyltransferase</keyword>
<evidence type="ECO:0000256" key="11">
    <source>
        <dbReference type="ARBA" id="ARBA00022777"/>
    </source>
</evidence>
<keyword evidence="11 14" id="KW-0418">Kinase</keyword>
<evidence type="ECO:0000256" key="7">
    <source>
        <dbReference type="ARBA" id="ARBA00007490"/>
    </source>
</evidence>
<dbReference type="GO" id="GO:0008820">
    <property type="term" value="F:cobinamide phosphate guanylyltransferase activity"/>
    <property type="evidence" value="ECO:0007669"/>
    <property type="project" value="UniProtKB-EC"/>
</dbReference>
<comment type="function">
    <text evidence="4 14">Catalyzes ATP-dependent phosphorylation of adenosylcobinamide and addition of GMP to adenosylcobinamide phosphate.</text>
</comment>
<organism evidence="15 16">
    <name type="scientific">Sphingobium soli</name>
    <dbReference type="NCBI Taxonomy" id="1591116"/>
    <lineage>
        <taxon>Bacteria</taxon>
        <taxon>Pseudomonadati</taxon>
        <taxon>Pseudomonadota</taxon>
        <taxon>Alphaproteobacteria</taxon>
        <taxon>Sphingomonadales</taxon>
        <taxon>Sphingomonadaceae</taxon>
        <taxon>Sphingobium</taxon>
    </lineage>
</organism>
<dbReference type="CDD" id="cd00544">
    <property type="entry name" value="CobU"/>
    <property type="match status" value="1"/>
</dbReference>
<evidence type="ECO:0000256" key="8">
    <source>
        <dbReference type="ARBA" id="ARBA00022573"/>
    </source>
</evidence>
<dbReference type="Gene3D" id="3.40.50.300">
    <property type="entry name" value="P-loop containing nucleotide triphosphate hydrolases"/>
    <property type="match status" value="1"/>
</dbReference>
<comment type="catalytic activity">
    <reaction evidence="1 14">
        <text>adenosylcob(III)inamide + ATP = adenosylcob(III)inamide phosphate + ADP + H(+)</text>
        <dbReference type="Rhea" id="RHEA:15769"/>
        <dbReference type="ChEBI" id="CHEBI:2480"/>
        <dbReference type="ChEBI" id="CHEBI:15378"/>
        <dbReference type="ChEBI" id="CHEBI:30616"/>
        <dbReference type="ChEBI" id="CHEBI:58502"/>
        <dbReference type="ChEBI" id="CHEBI:456216"/>
        <dbReference type="EC" id="2.7.1.156"/>
    </reaction>
</comment>
<dbReference type="EC" id="2.7.1.156" evidence="14"/>
<dbReference type="RefSeq" id="WP_228226684.1">
    <property type="nucleotide sequence ID" value="NZ_JAJGNP010000004.1"/>
</dbReference>
<dbReference type="Proteomes" id="UP001198830">
    <property type="component" value="Unassembled WGS sequence"/>
</dbReference>
<comment type="similarity">
    <text evidence="7 14">Belongs to the CobU/CobP family.</text>
</comment>
<name>A0ABS8H1W0_9SPHN</name>
<evidence type="ECO:0000256" key="9">
    <source>
        <dbReference type="ARBA" id="ARBA00022679"/>
    </source>
</evidence>
<comment type="catalytic activity">
    <reaction evidence="2 14">
        <text>adenosylcob(III)inamide phosphate + GTP + H(+) = adenosylcob(III)inamide-GDP + diphosphate</text>
        <dbReference type="Rhea" id="RHEA:22712"/>
        <dbReference type="ChEBI" id="CHEBI:15378"/>
        <dbReference type="ChEBI" id="CHEBI:33019"/>
        <dbReference type="ChEBI" id="CHEBI:37565"/>
        <dbReference type="ChEBI" id="CHEBI:58502"/>
        <dbReference type="ChEBI" id="CHEBI:60487"/>
        <dbReference type="EC" id="2.7.7.62"/>
    </reaction>
</comment>
<keyword evidence="12 14" id="KW-0067">ATP-binding</keyword>
<comment type="catalytic activity">
    <reaction evidence="3">
        <text>adenosylcob(III)inamide + GTP = adenosylcob(III)inamide phosphate + GDP + H(+)</text>
        <dbReference type="Rhea" id="RHEA:15765"/>
        <dbReference type="ChEBI" id="CHEBI:2480"/>
        <dbReference type="ChEBI" id="CHEBI:15378"/>
        <dbReference type="ChEBI" id="CHEBI:37565"/>
        <dbReference type="ChEBI" id="CHEBI:58189"/>
        <dbReference type="ChEBI" id="CHEBI:58502"/>
        <dbReference type="EC" id="2.7.1.156"/>
    </reaction>
</comment>
<dbReference type="PANTHER" id="PTHR34848">
    <property type="match status" value="1"/>
</dbReference>
<evidence type="ECO:0000256" key="2">
    <source>
        <dbReference type="ARBA" id="ARBA00000711"/>
    </source>
</evidence>
<proteinExistence type="inferred from homology"/>
<evidence type="ECO:0000256" key="12">
    <source>
        <dbReference type="ARBA" id="ARBA00022840"/>
    </source>
</evidence>
<evidence type="ECO:0000256" key="5">
    <source>
        <dbReference type="ARBA" id="ARBA00004692"/>
    </source>
</evidence>
<keyword evidence="10 14" id="KW-0547">Nucleotide-binding</keyword>
<evidence type="ECO:0000256" key="4">
    <source>
        <dbReference type="ARBA" id="ARBA00003889"/>
    </source>
</evidence>
<accession>A0ABS8H1W0</accession>
<evidence type="ECO:0000313" key="15">
    <source>
        <dbReference type="EMBL" id="MCC4232414.1"/>
    </source>
</evidence>
<dbReference type="SUPFAM" id="SSF52540">
    <property type="entry name" value="P-loop containing nucleoside triphosphate hydrolases"/>
    <property type="match status" value="1"/>
</dbReference>
<evidence type="ECO:0000256" key="14">
    <source>
        <dbReference type="PIRNR" id="PIRNR006135"/>
    </source>
</evidence>
<keyword evidence="9 14" id="KW-0808">Transferase</keyword>